<dbReference type="AlphaFoldDB" id="A0A8T0I6E0"/>
<dbReference type="EMBL" id="CM026424">
    <property type="protein sequence ID" value="KAG0579240.1"/>
    <property type="molecule type" value="Genomic_DNA"/>
</dbReference>
<protein>
    <recommendedName>
        <fullName evidence="3">FAD/NAD(P)-binding domain-containing protein</fullName>
    </recommendedName>
</protein>
<evidence type="ECO:0000313" key="2">
    <source>
        <dbReference type="Proteomes" id="UP000822688"/>
    </source>
</evidence>
<proteinExistence type="predicted"/>
<dbReference type="InterPro" id="IPR036188">
    <property type="entry name" value="FAD/NAD-bd_sf"/>
</dbReference>
<dbReference type="PANTHER" id="PTHR38688">
    <property type="entry name" value="PYR_REDOX_2 DOMAIN-CONTAINING PROTEIN"/>
    <property type="match status" value="1"/>
</dbReference>
<keyword evidence="2" id="KW-1185">Reference proteome</keyword>
<gene>
    <name evidence="1" type="ORF">KC19_4G084400</name>
</gene>
<organism evidence="1 2">
    <name type="scientific">Ceratodon purpureus</name>
    <name type="common">Fire moss</name>
    <name type="synonym">Dicranum purpureum</name>
    <dbReference type="NCBI Taxonomy" id="3225"/>
    <lineage>
        <taxon>Eukaryota</taxon>
        <taxon>Viridiplantae</taxon>
        <taxon>Streptophyta</taxon>
        <taxon>Embryophyta</taxon>
        <taxon>Bryophyta</taxon>
        <taxon>Bryophytina</taxon>
        <taxon>Bryopsida</taxon>
        <taxon>Dicranidae</taxon>
        <taxon>Pseudoditrichales</taxon>
        <taxon>Ditrichaceae</taxon>
        <taxon>Ceratodon</taxon>
    </lineage>
</organism>
<comment type="caution">
    <text evidence="1">The sequence shown here is derived from an EMBL/GenBank/DDBJ whole genome shotgun (WGS) entry which is preliminary data.</text>
</comment>
<sequence>MAIASTRAKELLCSRGSSLLWRLSSSWLRGGLGMAREEFPGANCTGRRMETIHSDASGASDHFKVAVVGAGPAGLAVLSTLLDVGTDSILWIDPHFNAGRLSTYTEVPSNTKVKLFQQYVTTSPSLNRYASQALAQFDSQDPDRGCSLGLAVRMVKTLTDSIRQHDMNRVRCSESFVKELRFQDGKWHLDSGEVVDQVYLATGSAPSKYRSVKGVQDIDLDLALKPSALPDIVSESDSVGVVGSSHSAMLALRNLVECKVRPKKIINFYRSPLLYAQYMDNWILYDNTGLKGEVAEWAKEEVDTGNLEAKEIVTRICVKGRSLDEQLELWRGCSKLIQAVGFSRNALPKIVINGEELMNVEYDPLNGRIADGLFGYGIAFPEQTTDPRGNRELAVGLWKFMRYARETVSKHSLHLS</sequence>
<dbReference type="InterPro" id="IPR053275">
    <property type="entry name" value="Agnestin_monoxygenase"/>
</dbReference>
<dbReference type="Proteomes" id="UP000822688">
    <property type="component" value="Chromosome 4"/>
</dbReference>
<name>A0A8T0I6E0_CERPU</name>
<evidence type="ECO:0008006" key="3">
    <source>
        <dbReference type="Google" id="ProtNLM"/>
    </source>
</evidence>
<dbReference type="Gene3D" id="3.50.50.60">
    <property type="entry name" value="FAD/NAD(P)-binding domain"/>
    <property type="match status" value="1"/>
</dbReference>
<accession>A0A8T0I6E0</accession>
<evidence type="ECO:0000313" key="1">
    <source>
        <dbReference type="EMBL" id="KAG0579240.1"/>
    </source>
</evidence>
<dbReference type="PANTHER" id="PTHR38688:SF1">
    <property type="entry name" value="FAD_NAD(P)-BINDING DOMAIN-CONTAINING PROTEIN"/>
    <property type="match status" value="1"/>
</dbReference>
<dbReference type="SUPFAM" id="SSF51971">
    <property type="entry name" value="Nucleotide-binding domain"/>
    <property type="match status" value="1"/>
</dbReference>
<reference evidence="1" key="1">
    <citation type="submission" date="2020-06" db="EMBL/GenBank/DDBJ databases">
        <title>WGS assembly of Ceratodon purpureus strain R40.</title>
        <authorList>
            <person name="Carey S.B."/>
            <person name="Jenkins J."/>
            <person name="Shu S."/>
            <person name="Lovell J.T."/>
            <person name="Sreedasyam A."/>
            <person name="Maumus F."/>
            <person name="Tiley G.P."/>
            <person name="Fernandez-Pozo N."/>
            <person name="Barry K."/>
            <person name="Chen C."/>
            <person name="Wang M."/>
            <person name="Lipzen A."/>
            <person name="Daum C."/>
            <person name="Saski C.A."/>
            <person name="Payton A.C."/>
            <person name="Mcbreen J.C."/>
            <person name="Conrad R.E."/>
            <person name="Kollar L.M."/>
            <person name="Olsson S."/>
            <person name="Huttunen S."/>
            <person name="Landis J.B."/>
            <person name="Wickett N.J."/>
            <person name="Johnson M.G."/>
            <person name="Rensing S.A."/>
            <person name="Grimwood J."/>
            <person name="Schmutz J."/>
            <person name="Mcdaniel S.F."/>
        </authorList>
    </citation>
    <scope>NUCLEOTIDE SEQUENCE</scope>
    <source>
        <strain evidence="1">R40</strain>
    </source>
</reference>